<dbReference type="Proteomes" id="UP001589605">
    <property type="component" value="Unassembled WGS sequence"/>
</dbReference>
<proteinExistence type="predicted"/>
<dbReference type="EMBL" id="JBHMEZ010000003">
    <property type="protein sequence ID" value="MFB9052158.1"/>
    <property type="molecule type" value="Genomic_DNA"/>
</dbReference>
<reference evidence="3 4" key="1">
    <citation type="submission" date="2024-09" db="EMBL/GenBank/DDBJ databases">
        <authorList>
            <person name="Sun Q."/>
            <person name="Mori K."/>
        </authorList>
    </citation>
    <scope>NUCLEOTIDE SEQUENCE [LARGE SCALE GENOMIC DNA]</scope>
    <source>
        <strain evidence="3 4">CECT 8286</strain>
    </source>
</reference>
<protein>
    <submittedName>
        <fullName evidence="3">DUF3999 family protein</fullName>
    </submittedName>
</protein>
<dbReference type="Pfam" id="PF13163">
    <property type="entry name" value="DUF3999"/>
    <property type="match status" value="1"/>
</dbReference>
<name>A0ABV5EY91_9FLAO</name>
<feature type="transmembrane region" description="Helical" evidence="1">
    <location>
        <begin position="384"/>
        <end position="405"/>
    </location>
</feature>
<keyword evidence="1" id="KW-1133">Transmembrane helix</keyword>
<keyword evidence="4" id="KW-1185">Reference proteome</keyword>
<organism evidence="3 4">
    <name type="scientific">Formosa undariae</name>
    <dbReference type="NCBI Taxonomy" id="1325436"/>
    <lineage>
        <taxon>Bacteria</taxon>
        <taxon>Pseudomonadati</taxon>
        <taxon>Bacteroidota</taxon>
        <taxon>Flavobacteriia</taxon>
        <taxon>Flavobacteriales</taxon>
        <taxon>Flavobacteriaceae</taxon>
        <taxon>Formosa</taxon>
    </lineage>
</organism>
<evidence type="ECO:0000256" key="1">
    <source>
        <dbReference type="SAM" id="Phobius"/>
    </source>
</evidence>
<feature type="signal peptide" evidence="2">
    <location>
        <begin position="1"/>
        <end position="18"/>
    </location>
</feature>
<gene>
    <name evidence="3" type="ORF">ACFFVB_03625</name>
</gene>
<evidence type="ECO:0000313" key="4">
    <source>
        <dbReference type="Proteomes" id="UP001589605"/>
    </source>
</evidence>
<evidence type="ECO:0000256" key="2">
    <source>
        <dbReference type="SAM" id="SignalP"/>
    </source>
</evidence>
<sequence>MKTWIKVLVMLCTVVAFGQSHTVAGKLEPVNTDGLYLIPIPQTVRPYASADMRDFRIWDVKGNQVPYFVQPTTSYTNTTVSNFSAFTILSSTRIADSSATYVFENPDKTINQAVLSIANYQGRKNYRLEGSHDENQWFGIVNRGELQDLNHPEDTSVYKIIDFPICNYPYLKIVFDDRNSLPLNLLEIGKATAETINLVPVAMEELQTADITFSEKDKTTQIHISFERPQTINQLRLDIAAPELYSRRATLYTVYEREVNRNMETYRKTITSFDIRSDNALVFDVTNIVTQDLYLDIENKDNPKLQIPSIHIMQKPVYVVANLKAQQAYTITAGDEALSTPDYDISEVTNTIKRGLPIANISTVTYIESKKPLEESRSFWQHPWFMWCCIGLAALIIFYYAFTLIKDMNANTK</sequence>
<accession>A0ABV5EY91</accession>
<feature type="chain" id="PRO_5045887044" evidence="2">
    <location>
        <begin position="19"/>
        <end position="413"/>
    </location>
</feature>
<keyword evidence="1" id="KW-0472">Membrane</keyword>
<keyword evidence="2" id="KW-0732">Signal</keyword>
<dbReference type="InterPro" id="IPR025060">
    <property type="entry name" value="DUF3999"/>
</dbReference>
<keyword evidence="1" id="KW-0812">Transmembrane</keyword>
<evidence type="ECO:0000313" key="3">
    <source>
        <dbReference type="EMBL" id="MFB9052158.1"/>
    </source>
</evidence>
<dbReference type="RefSeq" id="WP_382381264.1">
    <property type="nucleotide sequence ID" value="NZ_JBHMEZ010000003.1"/>
</dbReference>
<comment type="caution">
    <text evidence="3">The sequence shown here is derived from an EMBL/GenBank/DDBJ whole genome shotgun (WGS) entry which is preliminary data.</text>
</comment>